<dbReference type="PANTHER" id="PTHR31984">
    <property type="entry name" value="TRANSPORTER, PUTATIVE (DUF179)-RELATED"/>
    <property type="match status" value="1"/>
</dbReference>
<dbReference type="Proteomes" id="UP000012960">
    <property type="component" value="Unplaced"/>
</dbReference>
<dbReference type="AlphaFoldDB" id="A0A804I248"/>
<accession>A0A804I248</accession>
<dbReference type="Gramene" id="Ma02_t12730.1">
    <property type="protein sequence ID" value="Ma02_p12730.1"/>
    <property type="gene ID" value="Ma02_g12730"/>
</dbReference>
<keyword evidence="3" id="KW-1185">Reference proteome</keyword>
<name>A0A804I248_MUSAM</name>
<organism evidence="2 3">
    <name type="scientific">Musa acuminata subsp. malaccensis</name>
    <name type="common">Wild banana</name>
    <name type="synonym">Musa malaccensis</name>
    <dbReference type="NCBI Taxonomy" id="214687"/>
    <lineage>
        <taxon>Eukaryota</taxon>
        <taxon>Viridiplantae</taxon>
        <taxon>Streptophyta</taxon>
        <taxon>Embryophyta</taxon>
        <taxon>Tracheophyta</taxon>
        <taxon>Spermatophyta</taxon>
        <taxon>Magnoliopsida</taxon>
        <taxon>Liliopsida</taxon>
        <taxon>Zingiberales</taxon>
        <taxon>Musaceae</taxon>
        <taxon>Musa</taxon>
    </lineage>
</organism>
<dbReference type="Gene3D" id="3.40.1740.10">
    <property type="entry name" value="VC0467-like"/>
    <property type="match status" value="1"/>
</dbReference>
<dbReference type="InterPro" id="IPR003774">
    <property type="entry name" value="AlgH-like"/>
</dbReference>
<dbReference type="EMBL" id="HG996467">
    <property type="protein sequence ID" value="CAG1861878.1"/>
    <property type="molecule type" value="Genomic_DNA"/>
</dbReference>
<sequence>DLVSLKHAPLYYGGPVRFQTLPLVSLIRKAKEGYTEIVKGVYFGNPVVTRQVIEEIKLKEESPDDYWFFLGFSSWGYDQLFQEITEGAWRLTGDPIEHLDWPEN</sequence>
<reference evidence="1" key="1">
    <citation type="submission" date="2021-03" db="EMBL/GenBank/DDBJ databases">
        <authorList>
            <consortium name="Genoscope - CEA"/>
            <person name="William W."/>
        </authorList>
    </citation>
    <scope>NUCLEOTIDE SEQUENCE</scope>
    <source>
        <strain evidence="1">Doubled-haploid Pahang</strain>
    </source>
</reference>
<gene>
    <name evidence="1" type="ORF">GSMUA_67730.1</name>
</gene>
<dbReference type="InParanoid" id="A0A804I248"/>
<reference evidence="2" key="2">
    <citation type="submission" date="2021-05" db="UniProtKB">
        <authorList>
            <consortium name="EnsemblPlants"/>
        </authorList>
    </citation>
    <scope>IDENTIFICATION</scope>
    <source>
        <strain evidence="2">subsp. malaccensis</strain>
    </source>
</reference>
<dbReference type="PANTHER" id="PTHR31984:SF12">
    <property type="entry name" value="THIOREDOXIN DOMAIN-CONTAINING PROTEIN"/>
    <property type="match status" value="1"/>
</dbReference>
<dbReference type="OMA" id="QAWHFNT"/>
<protein>
    <submittedName>
        <fullName evidence="1">(wild Malaysian banana) hypothetical protein</fullName>
    </submittedName>
</protein>
<evidence type="ECO:0000313" key="2">
    <source>
        <dbReference type="EnsemblPlants" id="Ma02_p12730.1"/>
    </source>
</evidence>
<dbReference type="SUPFAM" id="SSF143456">
    <property type="entry name" value="VC0467-like"/>
    <property type="match status" value="1"/>
</dbReference>
<dbReference type="Pfam" id="PF02622">
    <property type="entry name" value="DUF179"/>
    <property type="match status" value="1"/>
</dbReference>
<evidence type="ECO:0000313" key="1">
    <source>
        <dbReference type="EMBL" id="CAG1861878.1"/>
    </source>
</evidence>
<proteinExistence type="predicted"/>
<dbReference type="EnsemblPlants" id="Ma02_t12730.1">
    <property type="protein sequence ID" value="Ma02_p12730.1"/>
    <property type="gene ID" value="Ma02_g12730"/>
</dbReference>
<evidence type="ECO:0000313" key="3">
    <source>
        <dbReference type="Proteomes" id="UP000012960"/>
    </source>
</evidence>